<keyword evidence="2" id="KW-1185">Reference proteome</keyword>
<protein>
    <submittedName>
        <fullName evidence="1">Uncharacterized protein</fullName>
    </submittedName>
</protein>
<reference evidence="1 2" key="1">
    <citation type="submission" date="2023-07" db="EMBL/GenBank/DDBJ databases">
        <title>Sorghum-associated microbial communities from plants grown in Nebraska, USA.</title>
        <authorList>
            <person name="Schachtman D."/>
        </authorList>
    </citation>
    <scope>NUCLEOTIDE SEQUENCE [LARGE SCALE GENOMIC DNA]</scope>
    <source>
        <strain evidence="1 2">BE57</strain>
    </source>
</reference>
<gene>
    <name evidence="1" type="ORF">J2W84_001667</name>
</gene>
<evidence type="ECO:0000313" key="1">
    <source>
        <dbReference type="EMBL" id="MDR6804621.1"/>
    </source>
</evidence>
<sequence>MNVALSAEISADIRSSNPIHTLAGYLTRHFRDRHYGDDVEEFIVGIICTRPELDFFFKVRGLKYIAHKTITHDGISVIAHKSLSYDVKIDYSAFLAGNESERIALLAKSLVDSLSILTKMPKKVKQFDVASFQHDMTVFLNDPSNLAN</sequence>
<accession>A0ABU1QU03</accession>
<proteinExistence type="predicted"/>
<dbReference type="RefSeq" id="WP_309981901.1">
    <property type="nucleotide sequence ID" value="NZ_JAVDTI010000002.1"/>
</dbReference>
<organism evidence="1 2">
    <name type="scientific">Dyadobacter fermentans</name>
    <dbReference type="NCBI Taxonomy" id="94254"/>
    <lineage>
        <taxon>Bacteria</taxon>
        <taxon>Pseudomonadati</taxon>
        <taxon>Bacteroidota</taxon>
        <taxon>Cytophagia</taxon>
        <taxon>Cytophagales</taxon>
        <taxon>Spirosomataceae</taxon>
        <taxon>Dyadobacter</taxon>
    </lineage>
</organism>
<evidence type="ECO:0000313" key="2">
    <source>
        <dbReference type="Proteomes" id="UP001264980"/>
    </source>
</evidence>
<comment type="caution">
    <text evidence="1">The sequence shown here is derived from an EMBL/GenBank/DDBJ whole genome shotgun (WGS) entry which is preliminary data.</text>
</comment>
<dbReference type="Proteomes" id="UP001264980">
    <property type="component" value="Unassembled WGS sequence"/>
</dbReference>
<dbReference type="EMBL" id="JAVDTI010000002">
    <property type="protein sequence ID" value="MDR6804621.1"/>
    <property type="molecule type" value="Genomic_DNA"/>
</dbReference>
<name>A0ABU1QU03_9BACT</name>